<dbReference type="OrthoDB" id="364892at2759"/>
<dbReference type="Proteomes" id="UP000678393">
    <property type="component" value="Unassembled WGS sequence"/>
</dbReference>
<reference evidence="10" key="1">
    <citation type="submission" date="2021-04" db="EMBL/GenBank/DDBJ databases">
        <authorList>
            <consortium name="Molecular Ecology Group"/>
        </authorList>
    </citation>
    <scope>NUCLEOTIDE SEQUENCE</scope>
</reference>
<dbReference type="FunFam" id="3.40.50.300:FF:000646">
    <property type="entry name" value="U5 small nuclear ribonucleoprotein component"/>
    <property type="match status" value="1"/>
</dbReference>
<dbReference type="SUPFAM" id="SSF54211">
    <property type="entry name" value="Ribosomal protein S5 domain 2-like"/>
    <property type="match status" value="1"/>
</dbReference>
<dbReference type="InterPro" id="IPR035647">
    <property type="entry name" value="EFG_III/V"/>
</dbReference>
<dbReference type="PANTHER" id="PTHR42908">
    <property type="entry name" value="TRANSLATION ELONGATION FACTOR-RELATED"/>
    <property type="match status" value="1"/>
</dbReference>
<dbReference type="SMART" id="SM00889">
    <property type="entry name" value="EFG_IV"/>
    <property type="match status" value="1"/>
</dbReference>
<evidence type="ECO:0000256" key="8">
    <source>
        <dbReference type="ARBA" id="ARBA00023242"/>
    </source>
</evidence>
<dbReference type="FunFam" id="3.30.70.870:FF:000002">
    <property type="entry name" value="Translation elongation factor 2"/>
    <property type="match status" value="1"/>
</dbReference>
<dbReference type="InterPro" id="IPR027417">
    <property type="entry name" value="P-loop_NTPase"/>
</dbReference>
<dbReference type="GO" id="GO:0000398">
    <property type="term" value="P:mRNA splicing, via spliceosome"/>
    <property type="evidence" value="ECO:0007669"/>
    <property type="project" value="TreeGrafter"/>
</dbReference>
<dbReference type="CDD" id="cd04098">
    <property type="entry name" value="eEF2_C_snRNP"/>
    <property type="match status" value="1"/>
</dbReference>
<evidence type="ECO:0000256" key="3">
    <source>
        <dbReference type="ARBA" id="ARBA00022664"/>
    </source>
</evidence>
<keyword evidence="3" id="KW-0507">mRNA processing</keyword>
<dbReference type="FunFam" id="3.30.70.240:FF:000004">
    <property type="entry name" value="116 kDa U5 small nuclear ribonucleoprotein"/>
    <property type="match status" value="1"/>
</dbReference>
<dbReference type="Gene3D" id="3.30.70.240">
    <property type="match status" value="1"/>
</dbReference>
<dbReference type="InterPro" id="IPR000640">
    <property type="entry name" value="EFG_V-like"/>
</dbReference>
<dbReference type="Pfam" id="PF14492">
    <property type="entry name" value="EFG_III"/>
    <property type="match status" value="1"/>
</dbReference>
<name>A0A8S3ZVB9_9EUPU</name>
<dbReference type="SMART" id="SM00838">
    <property type="entry name" value="EFG_C"/>
    <property type="match status" value="1"/>
</dbReference>
<dbReference type="SUPFAM" id="SSF54980">
    <property type="entry name" value="EF-G C-terminal domain-like"/>
    <property type="match status" value="2"/>
</dbReference>
<dbReference type="InterPro" id="IPR000795">
    <property type="entry name" value="T_Tr_GTP-bd_dom"/>
</dbReference>
<comment type="caution">
    <text evidence="10">The sequence shown here is derived from an EMBL/GenBank/DDBJ whole genome shotgun (WGS) entry which is preliminary data.</text>
</comment>
<dbReference type="CDD" id="cd04167">
    <property type="entry name" value="Snu114p"/>
    <property type="match status" value="1"/>
</dbReference>
<dbReference type="EMBL" id="CAJHNH020005013">
    <property type="protein sequence ID" value="CAG5132008.1"/>
    <property type="molecule type" value="Genomic_DNA"/>
</dbReference>
<dbReference type="Gene3D" id="3.30.230.10">
    <property type="match status" value="1"/>
</dbReference>
<dbReference type="PROSITE" id="PS51722">
    <property type="entry name" value="G_TR_2"/>
    <property type="match status" value="1"/>
</dbReference>
<dbReference type="SUPFAM" id="SSF52540">
    <property type="entry name" value="P-loop containing nucleoside triphosphate hydrolases"/>
    <property type="match status" value="1"/>
</dbReference>
<dbReference type="AlphaFoldDB" id="A0A8S3ZVB9"/>
<evidence type="ECO:0000256" key="1">
    <source>
        <dbReference type="ARBA" id="ARBA00004123"/>
    </source>
</evidence>
<dbReference type="InterPro" id="IPR014721">
    <property type="entry name" value="Ribsml_uS5_D2-typ_fold_subgr"/>
</dbReference>
<keyword evidence="11" id="KW-1185">Reference proteome</keyword>
<dbReference type="GO" id="GO:0006412">
    <property type="term" value="P:translation"/>
    <property type="evidence" value="ECO:0007669"/>
    <property type="project" value="UniProtKB-KW"/>
</dbReference>
<dbReference type="PANTHER" id="PTHR42908:SF6">
    <property type="entry name" value="116 KDA U5 SMALL NUCLEAR RIBONUCLEOPROTEIN COMPONENT"/>
    <property type="match status" value="1"/>
</dbReference>
<proteinExistence type="predicted"/>
<keyword evidence="5" id="KW-0648">Protein biosynthesis</keyword>
<dbReference type="Pfam" id="PF00009">
    <property type="entry name" value="GTP_EFTU"/>
    <property type="match status" value="1"/>
</dbReference>
<dbReference type="FunFam" id="3.90.1430.10:FF:000001">
    <property type="entry name" value="116 kDa U5 small nuclear ribonucleoprotein component"/>
    <property type="match status" value="1"/>
</dbReference>
<evidence type="ECO:0000256" key="4">
    <source>
        <dbReference type="ARBA" id="ARBA00022741"/>
    </source>
</evidence>
<keyword evidence="8" id="KW-0539">Nucleus</keyword>
<evidence type="ECO:0000313" key="11">
    <source>
        <dbReference type="Proteomes" id="UP000678393"/>
    </source>
</evidence>
<sequence length="805" mass="91285">TSFVDCLIEQTHPEIVGDYDSDMRYADTLFTEQERGVSIKSTPVTLVLPDTKNKSFLLSIMDTPGHVNFSDEVTAAFRLSDGVVIFVDAAEGMMLNTERLIKHAMQEKLAVTVCINKIDRLMLELKLPPADAYFKLKQIVDEVNSIISLYAEDDPNQMVSPLLGNVCFASSYYRFCFTLKSFARIYSDTYEGINEKEFARRLWGDLYFNSKTRKFSKKPPTSSSARSFVEFILEPLYKIFAQIVGDVDESLPRVCDELGIHLSKEEQKLNIRPLLRLVCRRFFGDFTGFVDMCVDHIPSPVDNARKKVEHIYTGPMDSDLAEEMVLCEAELYPNEDGTSFHVFWSGYGSQPTRVRNREKRRRLQLGLHLYRIEVNRVSSGNWILIEGVDQPIVKTSTIIDVSGHEEVYIFRPLKFNTASVIKIAVEPVNPSELPKMLDGLRKVNKSYPLLSTKVEESGEHIILGTGELYLDCVMHDLRKMYSEIDIKVADPVVSFCETVVETSSLKCFAETPNKKNKLTMIAEPLEKGLAEDIENEVVQITWPRKKLGEFFQTKYDWDLLAARSIWAFGPDASGPNILVDDTLPSEVDKNLLVTVKDSIVQGFQWATREGPLCDEPIRNVKFKILDATIAQEPIHRGGGQIIPTARRVAYSAFLMATPRMMEPYLFVQVMAPADCVSAVYTVLAKRRGHVTQDAPVPGSPLYTIKAFLPAIDSFGFETDLRTHTQGQAFCLSVFHHWQIVPGDPLDKSLHIRPLEAQPANYLAREFMIKTRRRKGLSEDVSINKFFDDPMLLELAKQDVMLNYPL</sequence>
<evidence type="ECO:0000259" key="9">
    <source>
        <dbReference type="PROSITE" id="PS51722"/>
    </source>
</evidence>
<accession>A0A8S3ZVB9</accession>
<gene>
    <name evidence="10" type="ORF">CUNI_LOCUS17566</name>
</gene>
<evidence type="ECO:0000256" key="7">
    <source>
        <dbReference type="ARBA" id="ARBA00023187"/>
    </source>
</evidence>
<dbReference type="InterPro" id="IPR009000">
    <property type="entry name" value="Transl_B-barrel_sf"/>
</dbReference>
<dbReference type="CDD" id="cd01683">
    <property type="entry name" value="EF2_IV_snRNP"/>
    <property type="match status" value="1"/>
</dbReference>
<keyword evidence="4" id="KW-0547">Nucleotide-binding</keyword>
<dbReference type="GO" id="GO:0005829">
    <property type="term" value="C:cytosol"/>
    <property type="evidence" value="ECO:0007669"/>
    <property type="project" value="TreeGrafter"/>
</dbReference>
<feature type="non-terminal residue" evidence="10">
    <location>
        <position position="1"/>
    </location>
</feature>
<keyword evidence="6" id="KW-0342">GTP-binding</keyword>
<dbReference type="SUPFAM" id="SSF50447">
    <property type="entry name" value="Translation proteins"/>
    <property type="match status" value="1"/>
</dbReference>
<evidence type="ECO:0000256" key="5">
    <source>
        <dbReference type="ARBA" id="ARBA00022917"/>
    </source>
</evidence>
<dbReference type="Gene3D" id="2.40.30.10">
    <property type="entry name" value="Translation factors"/>
    <property type="match status" value="1"/>
</dbReference>
<dbReference type="Pfam" id="PF00679">
    <property type="entry name" value="EFG_C"/>
    <property type="match status" value="1"/>
</dbReference>
<dbReference type="InterPro" id="IPR005517">
    <property type="entry name" value="Transl_elong_EFG/EF2_IV"/>
</dbReference>
<dbReference type="Gene3D" id="3.30.70.870">
    <property type="entry name" value="Elongation Factor G (Translational Gtpase), domain 3"/>
    <property type="match status" value="1"/>
</dbReference>
<dbReference type="InterPro" id="IPR020568">
    <property type="entry name" value="Ribosomal_Su5_D2-typ_SF"/>
</dbReference>
<dbReference type="InterPro" id="IPR044121">
    <property type="entry name" value="Snu114_GTP-bd"/>
</dbReference>
<dbReference type="GO" id="GO:0030623">
    <property type="term" value="F:U5 snRNA binding"/>
    <property type="evidence" value="ECO:0007669"/>
    <property type="project" value="TreeGrafter"/>
</dbReference>
<dbReference type="GO" id="GO:0046540">
    <property type="term" value="C:U4/U6 x U5 tri-snRNP complex"/>
    <property type="evidence" value="ECO:0007669"/>
    <property type="project" value="TreeGrafter"/>
</dbReference>
<evidence type="ECO:0000313" key="10">
    <source>
        <dbReference type="EMBL" id="CAG5132008.1"/>
    </source>
</evidence>
<evidence type="ECO:0000256" key="6">
    <source>
        <dbReference type="ARBA" id="ARBA00023134"/>
    </source>
</evidence>
<dbReference type="GO" id="GO:0005525">
    <property type="term" value="F:GTP binding"/>
    <property type="evidence" value="ECO:0007669"/>
    <property type="project" value="UniProtKB-KW"/>
</dbReference>
<protein>
    <recommendedName>
        <fullName evidence="9">Tr-type G domain-containing protein</fullName>
    </recommendedName>
</protein>
<dbReference type="InterPro" id="IPR031157">
    <property type="entry name" value="G_TR_CS"/>
</dbReference>
<keyword evidence="7" id="KW-0508">mRNA splicing</keyword>
<dbReference type="Gene3D" id="3.40.50.300">
    <property type="entry name" value="P-loop containing nucleotide triphosphate hydrolases"/>
    <property type="match status" value="1"/>
</dbReference>
<dbReference type="InterPro" id="IPR041095">
    <property type="entry name" value="EFG_II"/>
</dbReference>
<feature type="domain" description="Tr-type G" evidence="9">
    <location>
        <begin position="1"/>
        <end position="268"/>
    </location>
</feature>
<organism evidence="10 11">
    <name type="scientific">Candidula unifasciata</name>
    <dbReference type="NCBI Taxonomy" id="100452"/>
    <lineage>
        <taxon>Eukaryota</taxon>
        <taxon>Metazoa</taxon>
        <taxon>Spiralia</taxon>
        <taxon>Lophotrochozoa</taxon>
        <taxon>Mollusca</taxon>
        <taxon>Gastropoda</taxon>
        <taxon>Heterobranchia</taxon>
        <taxon>Euthyneura</taxon>
        <taxon>Panpulmonata</taxon>
        <taxon>Eupulmonata</taxon>
        <taxon>Stylommatophora</taxon>
        <taxon>Helicina</taxon>
        <taxon>Helicoidea</taxon>
        <taxon>Geomitridae</taxon>
        <taxon>Candidula</taxon>
    </lineage>
</organism>
<dbReference type="Gene3D" id="3.90.1430.10">
    <property type="entry name" value="Yeast translation eEF2 (G' domain)"/>
    <property type="match status" value="1"/>
</dbReference>
<comment type="subcellular location">
    <subcellularLocation>
        <location evidence="2">Cytoplasm</location>
    </subcellularLocation>
    <subcellularLocation>
        <location evidence="1">Nucleus</location>
    </subcellularLocation>
</comment>
<evidence type="ECO:0000256" key="2">
    <source>
        <dbReference type="ARBA" id="ARBA00004496"/>
    </source>
</evidence>
<dbReference type="CDD" id="cd16264">
    <property type="entry name" value="snRNP_III"/>
    <property type="match status" value="1"/>
</dbReference>
<dbReference type="FunFam" id="3.30.230.10:FF:000009">
    <property type="entry name" value="116 kDa U5 small nuclear ribonucleoprotein component"/>
    <property type="match status" value="1"/>
</dbReference>
<dbReference type="Pfam" id="PF03764">
    <property type="entry name" value="EFG_IV"/>
    <property type="match status" value="1"/>
</dbReference>
<dbReference type="PROSITE" id="PS00301">
    <property type="entry name" value="G_TR_1"/>
    <property type="match status" value="1"/>
</dbReference>
<dbReference type="GO" id="GO:0003924">
    <property type="term" value="F:GTPase activity"/>
    <property type="evidence" value="ECO:0007669"/>
    <property type="project" value="InterPro"/>
</dbReference>
<dbReference type="InterPro" id="IPR035655">
    <property type="entry name" value="U5-116kDa_C"/>
</dbReference>
<dbReference type="GO" id="GO:0071007">
    <property type="term" value="C:U2-type catalytic step 2 spliceosome"/>
    <property type="evidence" value="ECO:0007669"/>
    <property type="project" value="TreeGrafter"/>
</dbReference>